<gene>
    <name evidence="2" type="ORF">ABENE_09360</name>
</gene>
<dbReference type="STRING" id="1121022.GCA_000376105_02629"/>
<accession>V4Q1W2</accession>
<feature type="domain" description="Transposase for insertion sequence element IS21-like C-terminal" evidence="1">
    <location>
        <begin position="28"/>
        <end position="94"/>
    </location>
</feature>
<keyword evidence="3" id="KW-1185">Reference proteome</keyword>
<dbReference type="PATRIC" id="fig|1121022.4.peg.1886"/>
<dbReference type="Pfam" id="PF22483">
    <property type="entry name" value="Mu-transpos_C_2"/>
    <property type="match status" value="1"/>
</dbReference>
<protein>
    <recommendedName>
        <fullName evidence="1">Transposase for insertion sequence element IS21-like C-terminal domain-containing protein</fullName>
    </recommendedName>
</protein>
<dbReference type="PANTHER" id="PTHR35004:SF8">
    <property type="entry name" value="TRANSPOSASE RV3428C-RELATED"/>
    <property type="match status" value="1"/>
</dbReference>
<reference evidence="2 3" key="1">
    <citation type="journal article" date="2014" name="Nature">
        <title>Sequential evolution of bacterial morphology by co-option of a developmental regulator.</title>
        <authorList>
            <person name="Jiang C."/>
            <person name="Brown P.J."/>
            <person name="Ducret A."/>
            <person name="Brun Y.V."/>
        </authorList>
    </citation>
    <scope>NUCLEOTIDE SEQUENCE [LARGE SCALE GENOMIC DNA]</scope>
    <source>
        <strain evidence="2 3">DSM 16100</strain>
    </source>
</reference>
<organism evidence="2 3">
    <name type="scientific">Asticcacaulis benevestitus DSM 16100 = ATCC BAA-896</name>
    <dbReference type="NCBI Taxonomy" id="1121022"/>
    <lineage>
        <taxon>Bacteria</taxon>
        <taxon>Pseudomonadati</taxon>
        <taxon>Pseudomonadota</taxon>
        <taxon>Alphaproteobacteria</taxon>
        <taxon>Caulobacterales</taxon>
        <taxon>Caulobacteraceae</taxon>
        <taxon>Asticcacaulis</taxon>
    </lineage>
</organism>
<dbReference type="InterPro" id="IPR054353">
    <property type="entry name" value="IstA-like_C"/>
</dbReference>
<evidence type="ECO:0000313" key="3">
    <source>
        <dbReference type="Proteomes" id="UP000017837"/>
    </source>
</evidence>
<proteinExistence type="predicted"/>
<evidence type="ECO:0000313" key="2">
    <source>
        <dbReference type="EMBL" id="ESQ91830.1"/>
    </source>
</evidence>
<comment type="caution">
    <text evidence="2">The sequence shown here is derived from an EMBL/GenBank/DDBJ whole genome shotgun (WGS) entry which is preliminary data.</text>
</comment>
<sequence>MNGRIMRKIGQSRLELFEAVERPALAQLPATDYEFAEWKLARASLDYHIELAGFFYSVPHKLIREQVDTRLTARMVEIFHRGKQVAVHERRYNGRSHGTNPDHMPSSHRSYAEWSPERFSHWALSIGRETEGLIVAILARHRHPEHGYRTCLGVMNMFKKLEPARAERVASKAVAIGAFNYKSIASIIEHRLDATGTDDGPESILTHPNLRGPQYFLQ</sequence>
<evidence type="ECO:0000259" key="1">
    <source>
        <dbReference type="Pfam" id="PF22483"/>
    </source>
</evidence>
<name>V4Q1W2_9CAUL</name>
<dbReference type="eggNOG" id="COG4584">
    <property type="taxonomic scope" value="Bacteria"/>
</dbReference>
<dbReference type="AlphaFoldDB" id="V4Q1W2"/>
<dbReference type="PANTHER" id="PTHR35004">
    <property type="entry name" value="TRANSPOSASE RV3428C-RELATED"/>
    <property type="match status" value="1"/>
</dbReference>
<dbReference type="Proteomes" id="UP000017837">
    <property type="component" value="Unassembled WGS sequence"/>
</dbReference>
<dbReference type="EMBL" id="AWGB01000015">
    <property type="protein sequence ID" value="ESQ91830.1"/>
    <property type="molecule type" value="Genomic_DNA"/>
</dbReference>